<dbReference type="InterPro" id="IPR020476">
    <property type="entry name" value="Nudix_hydrolase"/>
</dbReference>
<evidence type="ECO:0000256" key="1">
    <source>
        <dbReference type="ARBA" id="ARBA00001946"/>
    </source>
</evidence>
<dbReference type="Gene3D" id="3.90.79.10">
    <property type="entry name" value="Nucleoside Triphosphate Pyrophosphohydrolase"/>
    <property type="match status" value="1"/>
</dbReference>
<keyword evidence="6" id="KW-1185">Reference proteome</keyword>
<name>A0ABT9DZL1_9PROT</name>
<sequence>MKPPQGELFPATTRPRAPRRTSCGVIVTEGERLLIGHATRSALWDIPKGLAEPGEDHRSAALRELREETGLAAPAEALIPLGLHAYLRGKDLALFAWRPEAMPDPAALRCRSLMRLPDGRWIPELDAFAVLPWAEALPRLGKSMQRVLQDVRDGPDWPFRDT</sequence>
<dbReference type="Pfam" id="PF00293">
    <property type="entry name" value="NUDIX"/>
    <property type="match status" value="1"/>
</dbReference>
<dbReference type="InterPro" id="IPR000086">
    <property type="entry name" value="NUDIX_hydrolase_dom"/>
</dbReference>
<dbReference type="PRINTS" id="PR00502">
    <property type="entry name" value="NUDIXFAMILY"/>
</dbReference>
<dbReference type="PROSITE" id="PS00893">
    <property type="entry name" value="NUDIX_BOX"/>
    <property type="match status" value="1"/>
</dbReference>
<feature type="domain" description="Nudix hydrolase" evidence="4">
    <location>
        <begin position="18"/>
        <end position="153"/>
    </location>
</feature>
<keyword evidence="2 3" id="KW-0378">Hydrolase</keyword>
<evidence type="ECO:0000256" key="2">
    <source>
        <dbReference type="ARBA" id="ARBA00022801"/>
    </source>
</evidence>
<comment type="similarity">
    <text evidence="3">Belongs to the Nudix hydrolase family.</text>
</comment>
<dbReference type="PANTHER" id="PTHR21340:SF0">
    <property type="entry name" value="BIS(5'-NUCLEOSYL)-TETRAPHOSPHATASE [ASYMMETRICAL]"/>
    <property type="match status" value="1"/>
</dbReference>
<organism evidence="5 6">
    <name type="scientific">Paracraurococcus lichenis</name>
    <dbReference type="NCBI Taxonomy" id="3064888"/>
    <lineage>
        <taxon>Bacteria</taxon>
        <taxon>Pseudomonadati</taxon>
        <taxon>Pseudomonadota</taxon>
        <taxon>Alphaproteobacteria</taxon>
        <taxon>Acetobacterales</taxon>
        <taxon>Roseomonadaceae</taxon>
        <taxon>Paracraurococcus</taxon>
    </lineage>
</organism>
<dbReference type="RefSeq" id="WP_305104217.1">
    <property type="nucleotide sequence ID" value="NZ_JAUTWS010000011.1"/>
</dbReference>
<gene>
    <name evidence="5" type="ORF">Q7A36_13450</name>
</gene>
<dbReference type="PANTHER" id="PTHR21340">
    <property type="entry name" value="DIADENOSINE 5,5-P1,P4-TETRAPHOSPHATE PYROPHOSPHOHYDROLASE MUTT"/>
    <property type="match status" value="1"/>
</dbReference>
<proteinExistence type="inferred from homology"/>
<evidence type="ECO:0000259" key="4">
    <source>
        <dbReference type="PROSITE" id="PS51462"/>
    </source>
</evidence>
<dbReference type="InterPro" id="IPR020084">
    <property type="entry name" value="NUDIX_hydrolase_CS"/>
</dbReference>
<evidence type="ECO:0000313" key="6">
    <source>
        <dbReference type="Proteomes" id="UP001243009"/>
    </source>
</evidence>
<dbReference type="SUPFAM" id="SSF55811">
    <property type="entry name" value="Nudix"/>
    <property type="match status" value="1"/>
</dbReference>
<dbReference type="EMBL" id="JAUTWS010000011">
    <property type="protein sequence ID" value="MDO9709352.1"/>
    <property type="molecule type" value="Genomic_DNA"/>
</dbReference>
<accession>A0ABT9DZL1</accession>
<protein>
    <submittedName>
        <fullName evidence="5">NUDIX domain-containing protein</fullName>
    </submittedName>
</protein>
<comment type="cofactor">
    <cofactor evidence="1">
        <name>Mg(2+)</name>
        <dbReference type="ChEBI" id="CHEBI:18420"/>
    </cofactor>
</comment>
<dbReference type="Proteomes" id="UP001243009">
    <property type="component" value="Unassembled WGS sequence"/>
</dbReference>
<dbReference type="PROSITE" id="PS51462">
    <property type="entry name" value="NUDIX"/>
    <property type="match status" value="1"/>
</dbReference>
<evidence type="ECO:0000313" key="5">
    <source>
        <dbReference type="EMBL" id="MDO9709352.1"/>
    </source>
</evidence>
<reference evidence="5 6" key="1">
    <citation type="submission" date="2023-08" db="EMBL/GenBank/DDBJ databases">
        <title>The draft genome sequence of Paracraurococcus sp. LOR1-02.</title>
        <authorList>
            <person name="Kingkaew E."/>
            <person name="Tanasupawat S."/>
        </authorList>
    </citation>
    <scope>NUCLEOTIDE SEQUENCE [LARGE SCALE GENOMIC DNA]</scope>
    <source>
        <strain evidence="5 6">LOR1-02</strain>
    </source>
</reference>
<comment type="caution">
    <text evidence="5">The sequence shown here is derived from an EMBL/GenBank/DDBJ whole genome shotgun (WGS) entry which is preliminary data.</text>
</comment>
<evidence type="ECO:0000256" key="3">
    <source>
        <dbReference type="RuleBase" id="RU003476"/>
    </source>
</evidence>
<dbReference type="InterPro" id="IPR015797">
    <property type="entry name" value="NUDIX_hydrolase-like_dom_sf"/>
</dbReference>
<dbReference type="InterPro" id="IPR051325">
    <property type="entry name" value="Nudix_hydrolase_domain"/>
</dbReference>